<evidence type="ECO:0000313" key="2">
    <source>
        <dbReference type="Proteomes" id="UP000000311"/>
    </source>
</evidence>
<name>E2A249_CAMFO</name>
<proteinExistence type="predicted"/>
<evidence type="ECO:0000313" key="1">
    <source>
        <dbReference type="EMBL" id="EFN72497.1"/>
    </source>
</evidence>
<gene>
    <name evidence="1" type="ORF">EAG_13420</name>
</gene>
<dbReference type="InParanoid" id="E2A249"/>
<dbReference type="EMBL" id="GL435917">
    <property type="protein sequence ID" value="EFN72497.1"/>
    <property type="molecule type" value="Genomic_DNA"/>
</dbReference>
<accession>E2A249</accession>
<sequence>MDMRIGDVIRPMVFLIKKLPTSPHCFSPHHTDASLKYLLVNLRYSASKSKKIANKYLKALPILFPTISRISRNCGRLHERPASKVVAVTDSHKFRFRNPSLGFTFVVRHAEAFISAIKKFRLWDFSRRALILGFPGRQRTILEHQLVGSGQVSRELSSPLAGFQCDSPAQLRPVLWERWLPFARPDVYFRTRDALRCWDFRINPGSRQRLLILQCSQILHSSYDDYNLSEAFQ</sequence>
<organism evidence="2">
    <name type="scientific">Camponotus floridanus</name>
    <name type="common">Florida carpenter ant</name>
    <dbReference type="NCBI Taxonomy" id="104421"/>
    <lineage>
        <taxon>Eukaryota</taxon>
        <taxon>Metazoa</taxon>
        <taxon>Ecdysozoa</taxon>
        <taxon>Arthropoda</taxon>
        <taxon>Hexapoda</taxon>
        <taxon>Insecta</taxon>
        <taxon>Pterygota</taxon>
        <taxon>Neoptera</taxon>
        <taxon>Endopterygota</taxon>
        <taxon>Hymenoptera</taxon>
        <taxon>Apocrita</taxon>
        <taxon>Aculeata</taxon>
        <taxon>Formicoidea</taxon>
        <taxon>Formicidae</taxon>
        <taxon>Formicinae</taxon>
        <taxon>Camponotus</taxon>
    </lineage>
</organism>
<keyword evidence="2" id="KW-1185">Reference proteome</keyword>
<dbReference type="Proteomes" id="UP000000311">
    <property type="component" value="Unassembled WGS sequence"/>
</dbReference>
<dbReference type="AlphaFoldDB" id="E2A249"/>
<protein>
    <submittedName>
        <fullName evidence="1">Uncharacterized protein</fullName>
    </submittedName>
</protein>
<reference evidence="1 2" key="1">
    <citation type="journal article" date="2010" name="Science">
        <title>Genomic comparison of the ants Camponotus floridanus and Harpegnathos saltator.</title>
        <authorList>
            <person name="Bonasio R."/>
            <person name="Zhang G."/>
            <person name="Ye C."/>
            <person name="Mutti N.S."/>
            <person name="Fang X."/>
            <person name="Qin N."/>
            <person name="Donahue G."/>
            <person name="Yang P."/>
            <person name="Li Q."/>
            <person name="Li C."/>
            <person name="Zhang P."/>
            <person name="Huang Z."/>
            <person name="Berger S.L."/>
            <person name="Reinberg D."/>
            <person name="Wang J."/>
            <person name="Liebig J."/>
        </authorList>
    </citation>
    <scope>NUCLEOTIDE SEQUENCE [LARGE SCALE GENOMIC DNA]</scope>
    <source>
        <strain evidence="2">C129</strain>
    </source>
</reference>